<accession>J9GQR6</accession>
<proteinExistence type="predicted"/>
<comment type="caution">
    <text evidence="1">The sequence shown here is derived from an EMBL/GenBank/DDBJ whole genome shotgun (WGS) entry which is preliminary data.</text>
</comment>
<gene>
    <name evidence="1" type="ORF">EVA_07058</name>
</gene>
<name>J9GQR6_9ZZZZ</name>
<dbReference type="AlphaFoldDB" id="J9GQR6"/>
<protein>
    <submittedName>
        <fullName evidence="1">Uncharacterized protein</fullName>
    </submittedName>
</protein>
<evidence type="ECO:0000313" key="1">
    <source>
        <dbReference type="EMBL" id="EJX04833.1"/>
    </source>
</evidence>
<dbReference type="EMBL" id="AMCI01001667">
    <property type="protein sequence ID" value="EJX04833.1"/>
    <property type="molecule type" value="Genomic_DNA"/>
</dbReference>
<organism evidence="1">
    <name type="scientific">gut metagenome</name>
    <dbReference type="NCBI Taxonomy" id="749906"/>
    <lineage>
        <taxon>unclassified sequences</taxon>
        <taxon>metagenomes</taxon>
        <taxon>organismal metagenomes</taxon>
    </lineage>
</organism>
<sequence length="37" mass="4035">MPASCTALMKKTVSARLGFMPCADPTGFRNSARMWSI</sequence>
<reference evidence="1" key="1">
    <citation type="journal article" date="2012" name="PLoS ONE">
        <title>Gene sets for utilization of primary and secondary nutrition supplies in the distal gut of endangered iberian lynx.</title>
        <authorList>
            <person name="Alcaide M."/>
            <person name="Messina E."/>
            <person name="Richter M."/>
            <person name="Bargiela R."/>
            <person name="Peplies J."/>
            <person name="Huws S.A."/>
            <person name="Newbold C.J."/>
            <person name="Golyshin P.N."/>
            <person name="Simon M.A."/>
            <person name="Lopez G."/>
            <person name="Yakimov M.M."/>
            <person name="Ferrer M."/>
        </authorList>
    </citation>
    <scope>NUCLEOTIDE SEQUENCE</scope>
</reference>